<dbReference type="Gene3D" id="2.120.10.10">
    <property type="match status" value="1"/>
</dbReference>
<dbReference type="AlphaFoldDB" id="A0A6B1G2E3"/>
<evidence type="ECO:0000313" key="2">
    <source>
        <dbReference type="EMBL" id="MYH62630.1"/>
    </source>
</evidence>
<reference evidence="2" key="1">
    <citation type="submission" date="2019-09" db="EMBL/GenBank/DDBJ databases">
        <title>Characterisation of the sponge microbiome using genome-centric metagenomics.</title>
        <authorList>
            <person name="Engelberts J.P."/>
            <person name="Robbins S.J."/>
            <person name="De Goeij J.M."/>
            <person name="Aranda M."/>
            <person name="Bell S.C."/>
            <person name="Webster N.S."/>
        </authorList>
    </citation>
    <scope>NUCLEOTIDE SEQUENCE</scope>
    <source>
        <strain evidence="2">SB0675_bin_29</strain>
    </source>
</reference>
<name>A0A6B1G2E3_9CHLR</name>
<protein>
    <submittedName>
        <fullName evidence="2">Exo-alpha-sialidase</fullName>
    </submittedName>
</protein>
<accession>A0A6B1G2E3</accession>
<evidence type="ECO:0000259" key="1">
    <source>
        <dbReference type="Pfam" id="PF13088"/>
    </source>
</evidence>
<dbReference type="Pfam" id="PF13088">
    <property type="entry name" value="BNR_2"/>
    <property type="match status" value="1"/>
</dbReference>
<gene>
    <name evidence="2" type="ORF">F4148_13045</name>
</gene>
<feature type="domain" description="Sialidase" evidence="1">
    <location>
        <begin position="64"/>
        <end position="328"/>
    </location>
</feature>
<dbReference type="InterPro" id="IPR011040">
    <property type="entry name" value="Sialidase"/>
</dbReference>
<dbReference type="InterPro" id="IPR036278">
    <property type="entry name" value="Sialidase_sf"/>
</dbReference>
<dbReference type="CDD" id="cd15482">
    <property type="entry name" value="Sialidase_non-viral"/>
    <property type="match status" value="1"/>
</dbReference>
<organism evidence="2">
    <name type="scientific">Caldilineaceae bacterium SB0675_bin_29</name>
    <dbReference type="NCBI Taxonomy" id="2605266"/>
    <lineage>
        <taxon>Bacteria</taxon>
        <taxon>Bacillati</taxon>
        <taxon>Chloroflexota</taxon>
        <taxon>Caldilineae</taxon>
        <taxon>Caldilineales</taxon>
        <taxon>Caldilineaceae</taxon>
    </lineage>
</organism>
<comment type="caution">
    <text evidence="2">The sequence shown here is derived from an EMBL/GenBank/DDBJ whole genome shotgun (WGS) entry which is preliminary data.</text>
</comment>
<dbReference type="SUPFAM" id="SSF50939">
    <property type="entry name" value="Sialidases"/>
    <property type="match status" value="1"/>
</dbReference>
<sequence>MQSNRSAETSGAFLEDVHVVKLPRRRFGYRGNVGDIVQLNDGRVLLSYTCNDDSPGDSIDVGDIMGRVSNDGGKTWGEPFLLISRPKPYRKDEGYWHPSFLRLANGQLLMSYIYFAGSLPRYAHSYYRRSVDDGATWGDQLIVTPHAGTNHVFNDKLIQLPSGRILASCEREIKEEGGDHRGYVSLVFYSDDDGYSWWQSDNVVDTLPVEAQEPHVVQLKDGRLMMLCRTYSEYIVRSYSEDEGATWSPGEHVRSLKLSSNSSALNVKRIPSTGDLLLLRSTDTKNRLRTPFVSVVSTDEGDTWIHEREIGSDPEDDYGYPSLTFVNDMALVSYHKRDGIYVARIGIDWFYGK</sequence>
<dbReference type="PANTHER" id="PTHR43752">
    <property type="entry name" value="BNR/ASP-BOX REPEAT FAMILY PROTEIN"/>
    <property type="match status" value="1"/>
</dbReference>
<dbReference type="PANTHER" id="PTHR43752:SF2">
    <property type="entry name" value="BNR_ASP-BOX REPEAT FAMILY PROTEIN"/>
    <property type="match status" value="1"/>
</dbReference>
<dbReference type="EMBL" id="VYDA01000469">
    <property type="protein sequence ID" value="MYH62630.1"/>
    <property type="molecule type" value="Genomic_DNA"/>
</dbReference>
<proteinExistence type="predicted"/>